<evidence type="ECO:0000313" key="3">
    <source>
        <dbReference type="Proteomes" id="UP001500864"/>
    </source>
</evidence>
<keyword evidence="3" id="KW-1185">Reference proteome</keyword>
<comment type="caution">
    <text evidence="2">The sequence shown here is derived from an EMBL/GenBank/DDBJ whole genome shotgun (WGS) entry which is preliminary data.</text>
</comment>
<dbReference type="Proteomes" id="UP001500864">
    <property type="component" value="Unassembled WGS sequence"/>
</dbReference>
<feature type="region of interest" description="Disordered" evidence="1">
    <location>
        <begin position="70"/>
        <end position="131"/>
    </location>
</feature>
<organism evidence="2 3">
    <name type="scientific">Bartonella jaculi</name>
    <dbReference type="NCBI Taxonomy" id="686226"/>
    <lineage>
        <taxon>Bacteria</taxon>
        <taxon>Pseudomonadati</taxon>
        <taxon>Pseudomonadota</taxon>
        <taxon>Alphaproteobacteria</taxon>
        <taxon>Hyphomicrobiales</taxon>
        <taxon>Bartonellaceae</taxon>
        <taxon>Bartonella</taxon>
    </lineage>
</organism>
<feature type="compositionally biased region" description="Basic and acidic residues" evidence="1">
    <location>
        <begin position="96"/>
        <end position="121"/>
    </location>
</feature>
<dbReference type="EMBL" id="BAABIZ010000008">
    <property type="protein sequence ID" value="GAA5107634.1"/>
    <property type="molecule type" value="Genomic_DNA"/>
</dbReference>
<dbReference type="RefSeq" id="WP_345115856.1">
    <property type="nucleotide sequence ID" value="NZ_BAABIZ010000008.1"/>
</dbReference>
<feature type="compositionally biased region" description="Basic and acidic residues" evidence="1">
    <location>
        <begin position="9"/>
        <end position="22"/>
    </location>
</feature>
<evidence type="ECO:0000313" key="2">
    <source>
        <dbReference type="EMBL" id="GAA5107634.1"/>
    </source>
</evidence>
<name>A0ABP9N2C2_9HYPH</name>
<proteinExistence type="predicted"/>
<accession>A0ABP9N2C2</accession>
<protein>
    <submittedName>
        <fullName evidence="2">Uncharacterized protein</fullName>
    </submittedName>
</protein>
<sequence>MNLAADNQQRLDAKRKQWETQDNRGWSELQNKANMLHKAIAVDNALQRQNKALSDTIRAELRNAWNTGTITKVEREGETPVSPLPPKDYKPSPIHSKAEEGRTVNEFHSAHSVPQREDKENSFPITDDEII</sequence>
<feature type="region of interest" description="Disordered" evidence="1">
    <location>
        <begin position="1"/>
        <end position="24"/>
    </location>
</feature>
<evidence type="ECO:0000256" key="1">
    <source>
        <dbReference type="SAM" id="MobiDB-lite"/>
    </source>
</evidence>
<gene>
    <name evidence="2" type="ORF">GCM10023261_09180</name>
</gene>
<reference evidence="3" key="1">
    <citation type="journal article" date="2019" name="Int. J. Syst. Evol. Microbiol.">
        <title>The Global Catalogue of Microorganisms (GCM) 10K type strain sequencing project: providing services to taxonomists for standard genome sequencing and annotation.</title>
        <authorList>
            <consortium name="The Broad Institute Genomics Platform"/>
            <consortium name="The Broad Institute Genome Sequencing Center for Infectious Disease"/>
            <person name="Wu L."/>
            <person name="Ma J."/>
        </authorList>
    </citation>
    <scope>NUCLEOTIDE SEQUENCE [LARGE SCALE GENOMIC DNA]</scope>
    <source>
        <strain evidence="3">JCM 17712</strain>
    </source>
</reference>